<sequence>RNGDISVPPVDENRPGIAPEMYDMAVGLIREFDVMEEKEQGKYGQSEFASVRGTVLVFLPGLQEIIKMLDRVR</sequence>
<name>A0A0B6XUX8_9EUPU</name>
<accession>A0A0B6XUX8</accession>
<organism evidence="1">
    <name type="scientific">Arion vulgaris</name>
    <dbReference type="NCBI Taxonomy" id="1028688"/>
    <lineage>
        <taxon>Eukaryota</taxon>
        <taxon>Metazoa</taxon>
        <taxon>Spiralia</taxon>
        <taxon>Lophotrochozoa</taxon>
        <taxon>Mollusca</taxon>
        <taxon>Gastropoda</taxon>
        <taxon>Heterobranchia</taxon>
        <taxon>Euthyneura</taxon>
        <taxon>Panpulmonata</taxon>
        <taxon>Eupulmonata</taxon>
        <taxon>Stylommatophora</taxon>
        <taxon>Helicina</taxon>
        <taxon>Arionoidea</taxon>
        <taxon>Arionidae</taxon>
        <taxon>Arion</taxon>
    </lineage>
</organism>
<reference evidence="1" key="1">
    <citation type="submission" date="2014-12" db="EMBL/GenBank/DDBJ databases">
        <title>Insight into the proteome of Arion vulgaris.</title>
        <authorList>
            <person name="Aradska J."/>
            <person name="Bulat T."/>
            <person name="Smidak R."/>
            <person name="Sarate P."/>
            <person name="Gangsoo J."/>
            <person name="Sialana F."/>
            <person name="Bilban M."/>
            <person name="Lubec G."/>
        </authorList>
    </citation>
    <scope>NUCLEOTIDE SEQUENCE</scope>
    <source>
        <tissue evidence="1">Skin</tissue>
    </source>
</reference>
<evidence type="ECO:0000313" key="1">
    <source>
        <dbReference type="EMBL" id="CEK47090.1"/>
    </source>
</evidence>
<gene>
    <name evidence="1" type="primary">ORF538</name>
</gene>
<dbReference type="AlphaFoldDB" id="A0A0B6XUX8"/>
<proteinExistence type="predicted"/>
<feature type="non-terminal residue" evidence="1">
    <location>
        <position position="1"/>
    </location>
</feature>
<dbReference type="EMBL" id="HACG01000225">
    <property type="protein sequence ID" value="CEK47090.1"/>
    <property type="molecule type" value="Transcribed_RNA"/>
</dbReference>
<protein>
    <submittedName>
        <fullName evidence="1">Uncharacterized protein</fullName>
    </submittedName>
</protein>
<feature type="non-terminal residue" evidence="1">
    <location>
        <position position="73"/>
    </location>
</feature>